<comment type="caution">
    <text evidence="1">The sequence shown here is derived from an EMBL/GenBank/DDBJ whole genome shotgun (WGS) entry which is preliminary data.</text>
</comment>
<reference evidence="1 2" key="1">
    <citation type="submission" date="2018-10" db="EMBL/GenBank/DDBJ databases">
        <title>The genome of Lysobacter enzymogenes OH11.</title>
        <authorList>
            <person name="Liu F."/>
            <person name="Zhao Y."/>
            <person name="Qian G."/>
            <person name="Chen Y."/>
            <person name="Xu H."/>
        </authorList>
    </citation>
    <scope>NUCLEOTIDE SEQUENCE [LARGE SCALE GENOMIC DNA]</scope>
    <source>
        <strain evidence="1 2">OH11</strain>
    </source>
</reference>
<dbReference type="InterPro" id="IPR052931">
    <property type="entry name" value="Prophage_regulatory_activator"/>
</dbReference>
<name>A0A3N2RQ78_LYSEN</name>
<dbReference type="PANTHER" id="PTHR36154">
    <property type="entry name" value="DNA-BINDING TRANSCRIPTIONAL ACTIVATOR ALPA"/>
    <property type="match status" value="1"/>
</dbReference>
<sequence>MTGEPHPRRLLRIQEVCDRVGLSKTTIYARMTNNDFPKPVPLGGVVAWVESEIDQWIGERIAERGV</sequence>
<gene>
    <name evidence="1" type="ORF">D9T17_01035</name>
</gene>
<dbReference type="PANTHER" id="PTHR36154:SF1">
    <property type="entry name" value="DNA-BINDING TRANSCRIPTIONAL ACTIVATOR ALPA"/>
    <property type="match status" value="1"/>
</dbReference>
<accession>A0A3N2RQ78</accession>
<dbReference type="InterPro" id="IPR010260">
    <property type="entry name" value="AlpA"/>
</dbReference>
<dbReference type="AlphaFoldDB" id="A0A3N2RQ78"/>
<evidence type="ECO:0000313" key="2">
    <source>
        <dbReference type="Proteomes" id="UP000275910"/>
    </source>
</evidence>
<dbReference type="SUPFAM" id="SSF46955">
    <property type="entry name" value="Putative DNA-binding domain"/>
    <property type="match status" value="1"/>
</dbReference>
<dbReference type="InterPro" id="IPR009061">
    <property type="entry name" value="DNA-bd_dom_put_sf"/>
</dbReference>
<dbReference type="RefSeq" id="WP_123645707.1">
    <property type="nucleotide sequence ID" value="NZ_RCTY01000001.1"/>
</dbReference>
<protein>
    <submittedName>
        <fullName evidence="1">AlpA family transcriptional regulator</fullName>
    </submittedName>
</protein>
<dbReference type="EMBL" id="RCTY01000001">
    <property type="protein sequence ID" value="ROU09491.1"/>
    <property type="molecule type" value="Genomic_DNA"/>
</dbReference>
<evidence type="ECO:0000313" key="1">
    <source>
        <dbReference type="EMBL" id="ROU09491.1"/>
    </source>
</evidence>
<dbReference type="Proteomes" id="UP000275910">
    <property type="component" value="Unassembled WGS sequence"/>
</dbReference>
<proteinExistence type="predicted"/>
<dbReference type="Gene3D" id="1.10.238.160">
    <property type="match status" value="1"/>
</dbReference>
<dbReference type="Pfam" id="PF05930">
    <property type="entry name" value="Phage_AlpA"/>
    <property type="match status" value="1"/>
</dbReference>
<organism evidence="1 2">
    <name type="scientific">Lysobacter enzymogenes</name>
    <dbReference type="NCBI Taxonomy" id="69"/>
    <lineage>
        <taxon>Bacteria</taxon>
        <taxon>Pseudomonadati</taxon>
        <taxon>Pseudomonadota</taxon>
        <taxon>Gammaproteobacteria</taxon>
        <taxon>Lysobacterales</taxon>
        <taxon>Lysobacteraceae</taxon>
        <taxon>Lysobacter</taxon>
    </lineage>
</organism>